<evidence type="ECO:0000256" key="3">
    <source>
        <dbReference type="ARBA" id="ARBA00022692"/>
    </source>
</evidence>
<sequence>MSSPLRSKKRGNMIIWILMGMLILGLGGFGATNFGGSVRSIGSVGDRDIDLRDYARALQSEIRALSGQIGQQLSFEQAQSLGIDRDVQARVIGSVALENEADKIGISVGDATVRDRVLAVEAFKGLSGEFDRDTYALALRQEGLSEAEFETKLRDEAARTLLQSAVLGAATAPGSYVESIASWLTETRSFSLAELTASDLAEPVPVPTDDEMKAYYDAHPEDFTKPEARRISYVWLSPEMLADKVELDEEALKAAYQDRIDEYVTPELRLVERLVYPDEETAAAAKARLDSGEATFEDLAAERGLTLADIDLGEVAEADLGAAGAAIFALDTPGVVGPFASDLGPALFAMNGILEAKEVPFEDARDDLAAEASVDRARRLVADQSDGIEDLLASGATLEEVATETGMELGQIEFSDGTDEGIAAYPAFREEAAAVTAEAFPTLVALDDGGIFALRLDGIDPPALRPLDEVRDAVIAGWTRQETHTRLLARAEELKAAVEGGAALEATGAIVTRFADFARDGHIADTPADVVTTLFKQNEGGVAVIDTSSRVFVGALTGIHAADAEGDDMTRARQALTAQAGQAVAQDMFELFTHAIEAEAGIRLDPAAINAVHAQLN</sequence>
<dbReference type="SUPFAM" id="SSF109998">
    <property type="entry name" value="Triger factor/SurA peptide-binding domain-like"/>
    <property type="match status" value="1"/>
</dbReference>
<comment type="subcellular location">
    <subcellularLocation>
        <location evidence="1">Cell membrane</location>
        <topology evidence="1">Single-pass type II membrane protein</topology>
    </subcellularLocation>
</comment>
<protein>
    <submittedName>
        <fullName evidence="10">SurA N-terminal domain-containing protein</fullName>
    </submittedName>
</protein>
<evidence type="ECO:0000259" key="9">
    <source>
        <dbReference type="Pfam" id="PF13145"/>
    </source>
</evidence>
<evidence type="ECO:0000256" key="6">
    <source>
        <dbReference type="ARBA" id="ARBA00023186"/>
    </source>
</evidence>
<evidence type="ECO:0000256" key="5">
    <source>
        <dbReference type="ARBA" id="ARBA00023136"/>
    </source>
</evidence>
<name>A0ABT2ZPV5_9RHOB</name>
<feature type="domain" description="PpiC" evidence="9">
    <location>
        <begin position="248"/>
        <end position="366"/>
    </location>
</feature>
<keyword evidence="3 8" id="KW-0812">Transmembrane</keyword>
<evidence type="ECO:0000256" key="2">
    <source>
        <dbReference type="ARBA" id="ARBA00022475"/>
    </source>
</evidence>
<dbReference type="Pfam" id="PF13624">
    <property type="entry name" value="SurA_N_3"/>
    <property type="match status" value="1"/>
</dbReference>
<dbReference type="PANTHER" id="PTHR47529:SF1">
    <property type="entry name" value="PERIPLASMIC CHAPERONE PPID"/>
    <property type="match status" value="1"/>
</dbReference>
<proteinExistence type="inferred from homology"/>
<dbReference type="InterPro" id="IPR052029">
    <property type="entry name" value="PpiD_chaperone"/>
</dbReference>
<dbReference type="Proteomes" id="UP001652564">
    <property type="component" value="Unassembled WGS sequence"/>
</dbReference>
<comment type="similarity">
    <text evidence="7">Belongs to the PpiD chaperone family.</text>
</comment>
<evidence type="ECO:0000256" key="7">
    <source>
        <dbReference type="ARBA" id="ARBA00038408"/>
    </source>
</evidence>
<keyword evidence="4 8" id="KW-1133">Transmembrane helix</keyword>
<dbReference type="PANTHER" id="PTHR47529">
    <property type="entry name" value="PEPTIDYL-PROLYL CIS-TRANS ISOMERASE D"/>
    <property type="match status" value="1"/>
</dbReference>
<organism evidence="10 11">
    <name type="scientific">Albidovulum litorale</name>
    <dbReference type="NCBI Taxonomy" id="2984134"/>
    <lineage>
        <taxon>Bacteria</taxon>
        <taxon>Pseudomonadati</taxon>
        <taxon>Pseudomonadota</taxon>
        <taxon>Alphaproteobacteria</taxon>
        <taxon>Rhodobacterales</taxon>
        <taxon>Paracoccaceae</taxon>
        <taxon>Albidovulum</taxon>
    </lineage>
</organism>
<dbReference type="SUPFAM" id="SSF54534">
    <property type="entry name" value="FKBP-like"/>
    <property type="match status" value="1"/>
</dbReference>
<dbReference type="RefSeq" id="WP_263740386.1">
    <property type="nucleotide sequence ID" value="NZ_JAOWKZ010000003.1"/>
</dbReference>
<keyword evidence="6" id="KW-0143">Chaperone</keyword>
<dbReference type="InterPro" id="IPR027304">
    <property type="entry name" value="Trigger_fact/SurA_dom_sf"/>
</dbReference>
<gene>
    <name evidence="10" type="ORF">OEZ71_12825</name>
</gene>
<evidence type="ECO:0000256" key="1">
    <source>
        <dbReference type="ARBA" id="ARBA00004401"/>
    </source>
</evidence>
<dbReference type="Pfam" id="PF13145">
    <property type="entry name" value="Rotamase_2"/>
    <property type="match status" value="1"/>
</dbReference>
<evidence type="ECO:0000256" key="8">
    <source>
        <dbReference type="SAM" id="Phobius"/>
    </source>
</evidence>
<dbReference type="EMBL" id="JAOWKZ010000003">
    <property type="protein sequence ID" value="MCV2873178.1"/>
    <property type="molecule type" value="Genomic_DNA"/>
</dbReference>
<reference evidence="10 11" key="1">
    <citation type="submission" date="2022-10" db="EMBL/GenBank/DDBJ databases">
        <title>Defluviimonas sp. nov., isolated from ocean surface sediments.</title>
        <authorList>
            <person name="He W."/>
            <person name="Wang L."/>
            <person name="Zhang D.-F."/>
        </authorList>
    </citation>
    <scope>NUCLEOTIDE SEQUENCE [LARGE SCALE GENOMIC DNA]</scope>
    <source>
        <strain evidence="10 11">WL0050</strain>
    </source>
</reference>
<evidence type="ECO:0000313" key="10">
    <source>
        <dbReference type="EMBL" id="MCV2873178.1"/>
    </source>
</evidence>
<keyword evidence="11" id="KW-1185">Reference proteome</keyword>
<dbReference type="Gene3D" id="1.10.4030.10">
    <property type="entry name" value="Porin chaperone SurA, peptide-binding domain"/>
    <property type="match status" value="1"/>
</dbReference>
<evidence type="ECO:0000256" key="4">
    <source>
        <dbReference type="ARBA" id="ARBA00022989"/>
    </source>
</evidence>
<feature type="transmembrane region" description="Helical" evidence="8">
    <location>
        <begin position="12"/>
        <end position="31"/>
    </location>
</feature>
<accession>A0ABT2ZPV5</accession>
<comment type="caution">
    <text evidence="10">The sequence shown here is derived from an EMBL/GenBank/DDBJ whole genome shotgun (WGS) entry which is preliminary data.</text>
</comment>
<keyword evidence="2" id="KW-1003">Cell membrane</keyword>
<keyword evidence="5 8" id="KW-0472">Membrane</keyword>
<evidence type="ECO:0000313" key="11">
    <source>
        <dbReference type="Proteomes" id="UP001652564"/>
    </source>
</evidence>
<dbReference type="InterPro" id="IPR000297">
    <property type="entry name" value="PPIase_PpiC"/>
</dbReference>